<sequence>MRRRTAPLLAATALLALGAGAAEAQRVTTAFAVGAVVPSPSCIASVASRELLAVRCSGPVSFVAQATSLSAHDSAAPGMPSLSVSLLSEAGPAVLQGTAPHPAFAEGVLITVIY</sequence>
<protein>
    <recommendedName>
        <fullName evidence="4">Spore coat protein U domain-containing protein</fullName>
    </recommendedName>
</protein>
<keyword evidence="3" id="KW-1185">Reference proteome</keyword>
<name>A0A1V2GVF0_9PROT</name>
<accession>A0A1V2GVF0</accession>
<feature type="signal peptide" evidence="1">
    <location>
        <begin position="1"/>
        <end position="24"/>
    </location>
</feature>
<dbReference type="Proteomes" id="UP000188879">
    <property type="component" value="Unassembled WGS sequence"/>
</dbReference>
<feature type="chain" id="PRO_5012165965" description="Spore coat protein U domain-containing protein" evidence="1">
    <location>
        <begin position="25"/>
        <end position="114"/>
    </location>
</feature>
<evidence type="ECO:0008006" key="4">
    <source>
        <dbReference type="Google" id="ProtNLM"/>
    </source>
</evidence>
<evidence type="ECO:0000313" key="3">
    <source>
        <dbReference type="Proteomes" id="UP000188879"/>
    </source>
</evidence>
<evidence type="ECO:0000256" key="1">
    <source>
        <dbReference type="SAM" id="SignalP"/>
    </source>
</evidence>
<dbReference type="EMBL" id="MLCO01000309">
    <property type="protein sequence ID" value="ONG46846.1"/>
    <property type="molecule type" value="Genomic_DNA"/>
</dbReference>
<organism evidence="2 3">
    <name type="scientific">Teichococcus deserti</name>
    <dbReference type="NCBI Taxonomy" id="1817963"/>
    <lineage>
        <taxon>Bacteria</taxon>
        <taxon>Pseudomonadati</taxon>
        <taxon>Pseudomonadota</taxon>
        <taxon>Alphaproteobacteria</taxon>
        <taxon>Acetobacterales</taxon>
        <taxon>Roseomonadaceae</taxon>
        <taxon>Roseomonas</taxon>
    </lineage>
</organism>
<gene>
    <name evidence="2" type="ORF">BKE38_24855</name>
</gene>
<reference evidence="2 3" key="1">
    <citation type="submission" date="2016-10" db="EMBL/GenBank/DDBJ databases">
        <title>Draft Genome sequence of Roseomonas sp. strain M3.</title>
        <authorList>
            <person name="Subhash Y."/>
            <person name="Lee S."/>
        </authorList>
    </citation>
    <scope>NUCLEOTIDE SEQUENCE [LARGE SCALE GENOMIC DNA]</scope>
    <source>
        <strain evidence="2 3">M3</strain>
    </source>
</reference>
<dbReference type="AlphaFoldDB" id="A0A1V2GVF0"/>
<comment type="caution">
    <text evidence="2">The sequence shown here is derived from an EMBL/GenBank/DDBJ whole genome shotgun (WGS) entry which is preliminary data.</text>
</comment>
<evidence type="ECO:0000313" key="2">
    <source>
        <dbReference type="EMBL" id="ONG46846.1"/>
    </source>
</evidence>
<dbReference type="RefSeq" id="WP_076959969.1">
    <property type="nucleotide sequence ID" value="NZ_MLCO01000309.1"/>
</dbReference>
<proteinExistence type="predicted"/>
<keyword evidence="1" id="KW-0732">Signal</keyword>